<feature type="non-terminal residue" evidence="1">
    <location>
        <position position="79"/>
    </location>
</feature>
<dbReference type="Proteomes" id="UP001432027">
    <property type="component" value="Unassembled WGS sequence"/>
</dbReference>
<proteinExistence type="predicted"/>
<name>A0AAV5TFR8_9BILA</name>
<comment type="caution">
    <text evidence="1">The sequence shown here is derived from an EMBL/GenBank/DDBJ whole genome shotgun (WGS) entry which is preliminary data.</text>
</comment>
<gene>
    <name evidence="1" type="ORF">PENTCL1PPCAC_14539</name>
</gene>
<organism evidence="1 2">
    <name type="scientific">Pristionchus entomophagus</name>
    <dbReference type="NCBI Taxonomy" id="358040"/>
    <lineage>
        <taxon>Eukaryota</taxon>
        <taxon>Metazoa</taxon>
        <taxon>Ecdysozoa</taxon>
        <taxon>Nematoda</taxon>
        <taxon>Chromadorea</taxon>
        <taxon>Rhabditida</taxon>
        <taxon>Rhabditina</taxon>
        <taxon>Diplogasteromorpha</taxon>
        <taxon>Diplogasteroidea</taxon>
        <taxon>Neodiplogasteridae</taxon>
        <taxon>Pristionchus</taxon>
    </lineage>
</organism>
<evidence type="ECO:0000313" key="1">
    <source>
        <dbReference type="EMBL" id="GMS92364.1"/>
    </source>
</evidence>
<protein>
    <recommendedName>
        <fullName evidence="3">Ribosomal protein</fullName>
    </recommendedName>
</protein>
<dbReference type="AlphaFoldDB" id="A0AAV5TFR8"/>
<accession>A0AAV5TFR8</accession>
<feature type="non-terminal residue" evidence="1">
    <location>
        <position position="1"/>
    </location>
</feature>
<keyword evidence="2" id="KW-1185">Reference proteome</keyword>
<sequence length="79" mass="8860">RYMTKHVIYRLLRSLNLARSLLSEISDPSLNWQVCASLTGRSRRLSTCLYFSSGGSGDYGCLRVSFKSCLTLSLHVRTG</sequence>
<evidence type="ECO:0000313" key="2">
    <source>
        <dbReference type="Proteomes" id="UP001432027"/>
    </source>
</evidence>
<reference evidence="1" key="1">
    <citation type="submission" date="2023-10" db="EMBL/GenBank/DDBJ databases">
        <title>Genome assembly of Pristionchus species.</title>
        <authorList>
            <person name="Yoshida K."/>
            <person name="Sommer R.J."/>
        </authorList>
    </citation>
    <scope>NUCLEOTIDE SEQUENCE</scope>
    <source>
        <strain evidence="1">RS0144</strain>
    </source>
</reference>
<dbReference type="EMBL" id="BTSX01000004">
    <property type="protein sequence ID" value="GMS92364.1"/>
    <property type="molecule type" value="Genomic_DNA"/>
</dbReference>
<evidence type="ECO:0008006" key="3">
    <source>
        <dbReference type="Google" id="ProtNLM"/>
    </source>
</evidence>